<dbReference type="SUPFAM" id="SSF118116">
    <property type="entry name" value="DNA mismatch repair protein MutL"/>
    <property type="match status" value="1"/>
</dbReference>
<dbReference type="SMART" id="SM01340">
    <property type="entry name" value="DNA_mis_repair"/>
    <property type="match status" value="1"/>
</dbReference>
<organism evidence="8 9">
    <name type="scientific">Xylanibacter muris</name>
    <dbReference type="NCBI Taxonomy" id="2736290"/>
    <lineage>
        <taxon>Bacteria</taxon>
        <taxon>Pseudomonadati</taxon>
        <taxon>Bacteroidota</taxon>
        <taxon>Bacteroidia</taxon>
        <taxon>Bacteroidales</taxon>
        <taxon>Prevotellaceae</taxon>
        <taxon>Xylanibacter</taxon>
    </lineage>
</organism>
<dbReference type="PANTHER" id="PTHR10073:SF12">
    <property type="entry name" value="DNA MISMATCH REPAIR PROTEIN MLH1"/>
    <property type="match status" value="1"/>
</dbReference>
<dbReference type="PANTHER" id="PTHR10073">
    <property type="entry name" value="DNA MISMATCH REPAIR PROTEIN MLH, PMS, MUTL"/>
    <property type="match status" value="1"/>
</dbReference>
<dbReference type="InterPro" id="IPR038973">
    <property type="entry name" value="MutL/Mlh/Pms-like"/>
</dbReference>
<evidence type="ECO:0000256" key="5">
    <source>
        <dbReference type="HAMAP-Rule" id="MF_00149"/>
    </source>
</evidence>
<evidence type="ECO:0000313" key="8">
    <source>
        <dbReference type="EMBL" id="NPD93074.1"/>
    </source>
</evidence>
<dbReference type="GO" id="GO:0004519">
    <property type="term" value="F:endonuclease activity"/>
    <property type="evidence" value="ECO:0007669"/>
    <property type="project" value="UniProtKB-KW"/>
</dbReference>
<dbReference type="InterPro" id="IPR037198">
    <property type="entry name" value="MutL_C_sf"/>
</dbReference>
<dbReference type="SUPFAM" id="SSF55874">
    <property type="entry name" value="ATPase domain of HSP90 chaperone/DNA topoisomerase II/histidine kinase"/>
    <property type="match status" value="1"/>
</dbReference>
<dbReference type="InterPro" id="IPR014762">
    <property type="entry name" value="DNA_mismatch_repair_CS"/>
</dbReference>
<dbReference type="InterPro" id="IPR036890">
    <property type="entry name" value="HATPase_C_sf"/>
</dbReference>
<dbReference type="Gene3D" id="3.30.1370.100">
    <property type="entry name" value="MutL, C-terminal domain, regulatory subdomain"/>
    <property type="match status" value="1"/>
</dbReference>
<feature type="domain" description="MutL C-terminal dimerisation" evidence="6">
    <location>
        <begin position="440"/>
        <end position="582"/>
    </location>
</feature>
<dbReference type="Pfam" id="PF01119">
    <property type="entry name" value="DNA_mis_repair"/>
    <property type="match status" value="1"/>
</dbReference>
<evidence type="ECO:0000259" key="6">
    <source>
        <dbReference type="SMART" id="SM00853"/>
    </source>
</evidence>
<dbReference type="InterPro" id="IPR014721">
    <property type="entry name" value="Ribsml_uS5_D2-typ_fold_subgr"/>
</dbReference>
<comment type="function">
    <text evidence="5">This protein is involved in the repair of mismatches in DNA. It is required for dam-dependent methyl-directed DNA mismatch repair. May act as a 'molecular matchmaker', a protein that promotes the formation of a stable complex between two or more DNA-binding proteins in an ATP-dependent manner without itself being part of a final effector complex.</text>
</comment>
<dbReference type="Pfam" id="PF13589">
    <property type="entry name" value="HATPase_c_3"/>
    <property type="match status" value="1"/>
</dbReference>
<keyword evidence="8" id="KW-0255">Endonuclease</keyword>
<keyword evidence="8" id="KW-0378">Hydrolase</keyword>
<dbReference type="CDD" id="cd16926">
    <property type="entry name" value="HATPase_MutL-MLH-PMS-like"/>
    <property type="match status" value="1"/>
</dbReference>
<feature type="domain" description="DNA mismatch repair protein S5" evidence="7">
    <location>
        <begin position="209"/>
        <end position="327"/>
    </location>
</feature>
<dbReference type="Gene3D" id="3.30.1540.20">
    <property type="entry name" value="MutL, C-terminal domain, dimerisation subdomain"/>
    <property type="match status" value="1"/>
</dbReference>
<evidence type="ECO:0000313" key="9">
    <source>
        <dbReference type="Proteomes" id="UP000714420"/>
    </source>
</evidence>
<dbReference type="CDD" id="cd00782">
    <property type="entry name" value="MutL_Trans"/>
    <property type="match status" value="1"/>
</dbReference>
<dbReference type="InterPro" id="IPR042120">
    <property type="entry name" value="MutL_C_dimsub"/>
</dbReference>
<keyword evidence="4 5" id="KW-0234">DNA repair</keyword>
<evidence type="ECO:0000256" key="4">
    <source>
        <dbReference type="ARBA" id="ARBA00023204"/>
    </source>
</evidence>
<dbReference type="InterPro" id="IPR002099">
    <property type="entry name" value="MutL/Mlh/PMS"/>
</dbReference>
<dbReference type="Pfam" id="PF08676">
    <property type="entry name" value="MutL_C"/>
    <property type="match status" value="1"/>
</dbReference>
<keyword evidence="3 5" id="KW-0227">DNA damage</keyword>
<dbReference type="HAMAP" id="MF_00149">
    <property type="entry name" value="DNA_mis_repair"/>
    <property type="match status" value="1"/>
</dbReference>
<dbReference type="Gene3D" id="3.30.230.10">
    <property type="match status" value="1"/>
</dbReference>
<dbReference type="InterPro" id="IPR042121">
    <property type="entry name" value="MutL_C_regsub"/>
</dbReference>
<reference evidence="8 9" key="1">
    <citation type="submission" date="2020-05" db="EMBL/GenBank/DDBJ databases">
        <title>Distinct polysaccharide utilization as determinants for interspecies competition between intestinal Prevotella spp.</title>
        <authorList>
            <person name="Galvez E.J.C."/>
            <person name="Iljazovic A."/>
            <person name="Strowig T."/>
        </authorList>
    </citation>
    <scope>NUCLEOTIDE SEQUENCE [LARGE SCALE GENOMIC DNA]</scope>
    <source>
        <strain evidence="8 9">PMUR</strain>
    </source>
</reference>
<comment type="caution">
    <text evidence="8">The sequence shown here is derived from an EMBL/GenBank/DDBJ whole genome shotgun (WGS) entry which is preliminary data.</text>
</comment>
<dbReference type="InterPro" id="IPR020667">
    <property type="entry name" value="DNA_mismatch_repair_MutL"/>
</dbReference>
<name>A0ABX2AS95_9BACT</name>
<accession>A0ABX2AS95</accession>
<evidence type="ECO:0000256" key="3">
    <source>
        <dbReference type="ARBA" id="ARBA00022763"/>
    </source>
</evidence>
<evidence type="ECO:0000256" key="1">
    <source>
        <dbReference type="ARBA" id="ARBA00006082"/>
    </source>
</evidence>
<dbReference type="InterPro" id="IPR013507">
    <property type="entry name" value="DNA_mismatch_S5_2-like"/>
</dbReference>
<dbReference type="EMBL" id="JABKKF010000015">
    <property type="protein sequence ID" value="NPD93074.1"/>
    <property type="molecule type" value="Genomic_DNA"/>
</dbReference>
<keyword evidence="8" id="KW-0540">Nuclease</keyword>
<comment type="similarity">
    <text evidence="1 5">Belongs to the DNA mismatch repair MutL/HexB family.</text>
</comment>
<protein>
    <recommendedName>
        <fullName evidence="2 5">DNA mismatch repair protein MutL</fullName>
    </recommendedName>
</protein>
<dbReference type="SMART" id="SM00853">
    <property type="entry name" value="MutL_C"/>
    <property type="match status" value="1"/>
</dbReference>
<evidence type="ECO:0000256" key="2">
    <source>
        <dbReference type="ARBA" id="ARBA00021975"/>
    </source>
</evidence>
<dbReference type="InterPro" id="IPR014790">
    <property type="entry name" value="MutL_C"/>
</dbReference>
<dbReference type="NCBIfam" id="TIGR00585">
    <property type="entry name" value="mutl"/>
    <property type="match status" value="1"/>
</dbReference>
<proteinExistence type="inferred from homology"/>
<dbReference type="PROSITE" id="PS00058">
    <property type="entry name" value="DNA_MISMATCH_REPAIR_1"/>
    <property type="match status" value="1"/>
</dbReference>
<sequence length="623" mass="69108">MSDIIQLLPDSVANQIAAGEVIQRPASVIKELVENSIDAGATTVNVLVVDAGRTSIQVIDNGKGMSVTDARLAFERHATSKIRKADDLFALHTMGFRGEALASIAAVAQVELKTRTDDSEIGTDISISGSKVVGQEPVACPVGSNMTVENLFYNVPARRKFLKTNATELNNIMAAYERIVLVYPNICFTLHSNGSELLNLRSGSLRQRIADVFGKRFNNDLLPVAVDTAICKITGFVGKPEAARKKGAHQYFFVNGRYMRHSYFHKAVMQAFDRMVPVGMQVPYFIYFEVPPTDIDVNIHPTKTEIKFENEQSVWQILMASVRDSLGKFCEVPAIDFDTEGKPDIPLFMPSSDVIPPSVSYNPEYNPFASHDERNKKALSGWEQMYGRKNSEDDAFSDIQYREAQGDIFEMPLQYQEQDDPVKNEDNRGNKSIIEDKSPAHYQYKGKYIMTAVKSGLMVIDQHRAGIRIQYEKILRQMENCCAESQKVLFPEIIHLSPSEVLTKNTVSDELVHAGFDLTDLGGNSYAVNGIPAGMECIDYVTLLHEMIGEVAEIGSGALKKVNQTLALSMARSLAVSEGEVLGNQEMECIVNELFLCSNVNYTPDGALILSILAQKDIEQLFN</sequence>
<evidence type="ECO:0000259" key="7">
    <source>
        <dbReference type="SMART" id="SM01340"/>
    </source>
</evidence>
<dbReference type="SUPFAM" id="SSF54211">
    <property type="entry name" value="Ribosomal protein S5 domain 2-like"/>
    <property type="match status" value="1"/>
</dbReference>
<dbReference type="Proteomes" id="UP000714420">
    <property type="component" value="Unassembled WGS sequence"/>
</dbReference>
<dbReference type="InterPro" id="IPR020568">
    <property type="entry name" value="Ribosomal_Su5_D2-typ_SF"/>
</dbReference>
<dbReference type="RefSeq" id="WP_172277029.1">
    <property type="nucleotide sequence ID" value="NZ_CASGMU010000019.1"/>
</dbReference>
<keyword evidence="9" id="KW-1185">Reference proteome</keyword>
<gene>
    <name evidence="5 8" type="primary">mutL</name>
    <name evidence="8" type="ORF">HPS56_12155</name>
</gene>
<dbReference type="Gene3D" id="3.30.565.10">
    <property type="entry name" value="Histidine kinase-like ATPase, C-terminal domain"/>
    <property type="match status" value="1"/>
</dbReference>